<organism evidence="9 10">
    <name type="scientific">Carboxylicivirga linearis</name>
    <dbReference type="NCBI Taxonomy" id="1628157"/>
    <lineage>
        <taxon>Bacteria</taxon>
        <taxon>Pseudomonadati</taxon>
        <taxon>Bacteroidota</taxon>
        <taxon>Bacteroidia</taxon>
        <taxon>Marinilabiliales</taxon>
        <taxon>Marinilabiliaceae</taxon>
        <taxon>Carboxylicivirga</taxon>
    </lineage>
</organism>
<evidence type="ECO:0000256" key="7">
    <source>
        <dbReference type="ARBA" id="ARBA00048741"/>
    </source>
</evidence>
<evidence type="ECO:0000256" key="6">
    <source>
        <dbReference type="ARBA" id="ARBA00022962"/>
    </source>
</evidence>
<evidence type="ECO:0000256" key="3">
    <source>
        <dbReference type="ARBA" id="ARBA00012737"/>
    </source>
</evidence>
<dbReference type="Gene3D" id="3.40.50.620">
    <property type="entry name" value="HUPs"/>
    <property type="match status" value="1"/>
</dbReference>
<dbReference type="SUPFAM" id="SSF52402">
    <property type="entry name" value="Adenine nucleotide alpha hydrolases-like"/>
    <property type="match status" value="1"/>
</dbReference>
<evidence type="ECO:0000259" key="8">
    <source>
        <dbReference type="PROSITE" id="PS51278"/>
    </source>
</evidence>
<dbReference type="GO" id="GO:0004066">
    <property type="term" value="F:asparagine synthase (glutamine-hydrolyzing) activity"/>
    <property type="evidence" value="ECO:0007669"/>
    <property type="project" value="UniProtKB-EC"/>
</dbReference>
<dbReference type="InterPro" id="IPR006426">
    <property type="entry name" value="Asn_synth_AEB"/>
</dbReference>
<dbReference type="InterPro" id="IPR001962">
    <property type="entry name" value="Asn_synthase"/>
</dbReference>
<dbReference type="NCBIfam" id="TIGR01536">
    <property type="entry name" value="asn_synth_AEB"/>
    <property type="match status" value="1"/>
</dbReference>
<dbReference type="SUPFAM" id="SSF56235">
    <property type="entry name" value="N-terminal nucleophile aminohydrolases (Ntn hydrolases)"/>
    <property type="match status" value="1"/>
</dbReference>
<evidence type="ECO:0000256" key="5">
    <source>
        <dbReference type="ARBA" id="ARBA00022840"/>
    </source>
</evidence>
<sequence>MCRIIGEYRLAENLTEQSRFEELTQLSKNGGPDDTDFYRNERVQLGFNRLAILDLSVAGRQPMCSNSGRYIIVFNGEVYNHLDLRAKTPDYQFRGSSDTETILSALEKWGLRKTVELLDGMFGLAIYDTLEDCLYLVRDFAGIKPIFYGYNRKGLVFASQYDQVSKHPWFINEEIDQEVLSLYLKMQYVPAPLGLKKNTGQVLPGECISINSKGELNKWRYWELPDKVDNSIQHWNEAVEFVNEQLESTVRSQLMADVPLGAFLSGGIDSALVCYNASKNLNDQLSTYTIGSDSARHDETEDAKTVAQMLNTKGHYDRMNASSASNLMEEVFGVLSEPFADFSIIPTYLVSKHARSGLTVALSGDGGDELFYGYERFESISKNRSLANWPYLMRYMAYGGDKLLLGGKYLNSGVVVNKQAIAHMNLHARFEDEQLYGTFPEFKDTHFKNGFGVYTYSNSTKLDDLLNNMRKAEFYGMMQKTLLKVDRASMGVGLEVRVPFLSKVFIEASLKVNSVLSYGNGKRKHILKTVLKKNMPKYNFNTSKRGFTVPLGQWMREDLKDYMYDHLLSKSYLDSFGLNSAGIEHLLSQHINKGLDKKWPLFTLLSLFKWQEKQNG</sequence>
<dbReference type="InterPro" id="IPR033738">
    <property type="entry name" value="AsnB_N"/>
</dbReference>
<dbReference type="InterPro" id="IPR014729">
    <property type="entry name" value="Rossmann-like_a/b/a_fold"/>
</dbReference>
<dbReference type="CDD" id="cd00712">
    <property type="entry name" value="AsnB"/>
    <property type="match status" value="1"/>
</dbReference>
<comment type="caution">
    <text evidence="9">The sequence shown here is derived from an EMBL/GenBank/DDBJ whole genome shotgun (WGS) entry which is preliminary data.</text>
</comment>
<protein>
    <recommendedName>
        <fullName evidence="3">asparagine synthase (glutamine-hydrolyzing)</fullName>
        <ecNumber evidence="3">6.3.5.4</ecNumber>
    </recommendedName>
</protein>
<keyword evidence="10" id="KW-1185">Reference proteome</keyword>
<feature type="domain" description="Glutamine amidotransferase type-2" evidence="8">
    <location>
        <begin position="2"/>
        <end position="213"/>
    </location>
</feature>
<proteinExistence type="inferred from homology"/>
<keyword evidence="4" id="KW-0547">Nucleotide-binding</keyword>
<comment type="similarity">
    <text evidence="2">Belongs to the asparagine synthetase family.</text>
</comment>
<dbReference type="Pfam" id="PF00733">
    <property type="entry name" value="Asn_synthase"/>
    <property type="match status" value="1"/>
</dbReference>
<dbReference type="InterPro" id="IPR029055">
    <property type="entry name" value="Ntn_hydrolases_N"/>
</dbReference>
<dbReference type="Pfam" id="PF13537">
    <property type="entry name" value="GATase_7"/>
    <property type="match status" value="1"/>
</dbReference>
<dbReference type="InterPro" id="IPR017932">
    <property type="entry name" value="GATase_2_dom"/>
</dbReference>
<accession>A0ABS5JWB6</accession>
<comment type="catalytic activity">
    <reaction evidence="7">
        <text>L-aspartate + L-glutamine + ATP + H2O = L-asparagine + L-glutamate + AMP + diphosphate + H(+)</text>
        <dbReference type="Rhea" id="RHEA:12228"/>
        <dbReference type="ChEBI" id="CHEBI:15377"/>
        <dbReference type="ChEBI" id="CHEBI:15378"/>
        <dbReference type="ChEBI" id="CHEBI:29985"/>
        <dbReference type="ChEBI" id="CHEBI:29991"/>
        <dbReference type="ChEBI" id="CHEBI:30616"/>
        <dbReference type="ChEBI" id="CHEBI:33019"/>
        <dbReference type="ChEBI" id="CHEBI:58048"/>
        <dbReference type="ChEBI" id="CHEBI:58359"/>
        <dbReference type="ChEBI" id="CHEBI:456215"/>
        <dbReference type="EC" id="6.3.5.4"/>
    </reaction>
</comment>
<gene>
    <name evidence="9" type="primary">asnB</name>
    <name evidence="9" type="ORF">KEM10_12380</name>
</gene>
<dbReference type="Proteomes" id="UP000708576">
    <property type="component" value="Unassembled WGS sequence"/>
</dbReference>
<evidence type="ECO:0000256" key="4">
    <source>
        <dbReference type="ARBA" id="ARBA00022741"/>
    </source>
</evidence>
<evidence type="ECO:0000313" key="9">
    <source>
        <dbReference type="EMBL" id="MBS2099080.1"/>
    </source>
</evidence>
<dbReference type="CDD" id="cd01991">
    <property type="entry name" value="Asn_synthase_B_C"/>
    <property type="match status" value="1"/>
</dbReference>
<dbReference type="EMBL" id="JAGUCO010000008">
    <property type="protein sequence ID" value="MBS2099080.1"/>
    <property type="molecule type" value="Genomic_DNA"/>
</dbReference>
<dbReference type="PIRSF" id="PIRSF001589">
    <property type="entry name" value="Asn_synthetase_glu-h"/>
    <property type="match status" value="1"/>
</dbReference>
<dbReference type="PANTHER" id="PTHR43284:SF1">
    <property type="entry name" value="ASPARAGINE SYNTHETASE"/>
    <property type="match status" value="1"/>
</dbReference>
<keyword evidence="9" id="KW-0436">Ligase</keyword>
<dbReference type="RefSeq" id="WP_212216325.1">
    <property type="nucleotide sequence ID" value="NZ_JAGUCO010000008.1"/>
</dbReference>
<dbReference type="Gene3D" id="3.60.20.10">
    <property type="entry name" value="Glutamine Phosphoribosylpyrophosphate, subunit 1, domain 1"/>
    <property type="match status" value="1"/>
</dbReference>
<reference evidence="9 10" key="1">
    <citation type="journal article" date="2015" name="Int. J. Syst. Evol. Microbiol.">
        <title>Carboxylicivirga linearis sp. nov., isolated from a sea cucumber culture pond.</title>
        <authorList>
            <person name="Wang F.Q."/>
            <person name="Zhou Y.X."/>
            <person name="Lin X.Z."/>
            <person name="Chen G.J."/>
            <person name="Du Z.J."/>
        </authorList>
    </citation>
    <scope>NUCLEOTIDE SEQUENCE [LARGE SCALE GENOMIC DNA]</scope>
    <source>
        <strain evidence="9 10">FB218</strain>
    </source>
</reference>
<evidence type="ECO:0000313" key="10">
    <source>
        <dbReference type="Proteomes" id="UP000708576"/>
    </source>
</evidence>
<dbReference type="EC" id="6.3.5.4" evidence="3"/>
<dbReference type="PROSITE" id="PS51278">
    <property type="entry name" value="GATASE_TYPE_2"/>
    <property type="match status" value="1"/>
</dbReference>
<keyword evidence="6" id="KW-0315">Glutamine amidotransferase</keyword>
<comment type="pathway">
    <text evidence="1">Amino-acid biosynthesis; L-asparagine biosynthesis; L-asparagine from L-aspartate (L-Gln route): step 1/1.</text>
</comment>
<evidence type="ECO:0000256" key="1">
    <source>
        <dbReference type="ARBA" id="ARBA00005187"/>
    </source>
</evidence>
<dbReference type="InterPro" id="IPR051786">
    <property type="entry name" value="ASN_synthetase/amidase"/>
</dbReference>
<dbReference type="PANTHER" id="PTHR43284">
    <property type="entry name" value="ASPARAGINE SYNTHETASE (GLUTAMINE-HYDROLYZING)"/>
    <property type="match status" value="1"/>
</dbReference>
<evidence type="ECO:0000256" key="2">
    <source>
        <dbReference type="ARBA" id="ARBA00005752"/>
    </source>
</evidence>
<name>A0ABS5JWB6_9BACT</name>
<keyword evidence="5" id="KW-0067">ATP-binding</keyword>